<feature type="compositionally biased region" description="Acidic residues" evidence="2">
    <location>
        <begin position="209"/>
        <end position="218"/>
    </location>
</feature>
<reference evidence="5" key="1">
    <citation type="submission" date="2020-12" db="UniProtKB">
        <authorList>
            <consortium name="WormBaseParasite"/>
        </authorList>
    </citation>
    <scope>IDENTIFICATION</scope>
    <source>
        <strain evidence="5">MHco3</strain>
    </source>
</reference>
<dbReference type="InterPro" id="IPR021109">
    <property type="entry name" value="Peptidase_aspartic_dom_sf"/>
</dbReference>
<proteinExistence type="predicted"/>
<feature type="compositionally biased region" description="Basic and acidic residues" evidence="2">
    <location>
        <begin position="189"/>
        <end position="198"/>
    </location>
</feature>
<evidence type="ECO:0000256" key="2">
    <source>
        <dbReference type="SAM" id="MobiDB-lite"/>
    </source>
</evidence>
<dbReference type="InterPro" id="IPR001995">
    <property type="entry name" value="Peptidase_A2_cat"/>
</dbReference>
<evidence type="ECO:0000313" key="5">
    <source>
        <dbReference type="WBParaSite" id="HCON_00178950-00001"/>
    </source>
</evidence>
<evidence type="ECO:0000259" key="3">
    <source>
        <dbReference type="PROSITE" id="PS50175"/>
    </source>
</evidence>
<feature type="region of interest" description="Disordered" evidence="2">
    <location>
        <begin position="189"/>
        <end position="232"/>
    </location>
</feature>
<feature type="domain" description="Peptidase A2" evidence="3">
    <location>
        <begin position="270"/>
        <end position="284"/>
    </location>
</feature>
<dbReference type="InterPro" id="IPR001969">
    <property type="entry name" value="Aspartic_peptidase_AS"/>
</dbReference>
<organism evidence="4 5">
    <name type="scientific">Haemonchus contortus</name>
    <name type="common">Barber pole worm</name>
    <dbReference type="NCBI Taxonomy" id="6289"/>
    <lineage>
        <taxon>Eukaryota</taxon>
        <taxon>Metazoa</taxon>
        <taxon>Ecdysozoa</taxon>
        <taxon>Nematoda</taxon>
        <taxon>Chromadorea</taxon>
        <taxon>Rhabditida</taxon>
        <taxon>Rhabditina</taxon>
        <taxon>Rhabditomorpha</taxon>
        <taxon>Strongyloidea</taxon>
        <taxon>Trichostrongylidae</taxon>
        <taxon>Haemonchus</taxon>
    </lineage>
</organism>
<dbReference type="Gene3D" id="2.40.70.10">
    <property type="entry name" value="Acid Proteases"/>
    <property type="match status" value="1"/>
</dbReference>
<protein>
    <submittedName>
        <fullName evidence="5">Peptidase A2 domain-containing protein</fullName>
    </submittedName>
</protein>
<dbReference type="GO" id="GO:0006508">
    <property type="term" value="P:proteolysis"/>
    <property type="evidence" value="ECO:0007669"/>
    <property type="project" value="InterPro"/>
</dbReference>
<dbReference type="PROSITE" id="PS00141">
    <property type="entry name" value="ASP_PROTEASE"/>
    <property type="match status" value="1"/>
</dbReference>
<evidence type="ECO:0000256" key="1">
    <source>
        <dbReference type="ARBA" id="ARBA00022801"/>
    </source>
</evidence>
<evidence type="ECO:0000313" key="4">
    <source>
        <dbReference type="Proteomes" id="UP000025227"/>
    </source>
</evidence>
<keyword evidence="1" id="KW-0378">Hydrolase</keyword>
<sequence>MERKKRHPQGSGPTFDQLSAFIAQLEAKGQNLDNPWLMTKILSKFTEDIQRQVLEEKVPSDDTRWNLRQQMHCLDMVLTQEEKIELQLPKRSEIKTLESSKKEYGKTKDIRNVKFCFYSDEKDHWSTHCPVFKDPKKNSQHLKNTNRCVGCGFRSHTLAECKSKGCQRCGKKHHTSTCFEAEASDFDRTKVKSDDARKKTASAGHNVVDGDEEDDPEAQESSTENSEENHTVLTAKHSATKRENQEGSNIFLLSGTLRTKHPHSDEFVQLTVLLDTGADRSFIEATLVHDLELPQQGSVLMKLCTFGNQKTTVKCMKTRLSIWDICGKQHDLNPYAYKDLTQGNVQGVLDIKDLMYINEKKIRLSSSAHGYIEPHQPRVIIGCDQLWQFIKFDEPQFTLPSGLLLIPTIIGYMVSGRKFQNGDIPELLDIHDTSLA</sequence>
<dbReference type="GO" id="GO:0004190">
    <property type="term" value="F:aspartic-type endopeptidase activity"/>
    <property type="evidence" value="ECO:0007669"/>
    <property type="project" value="InterPro"/>
</dbReference>
<accession>A0A7I4Z2F4</accession>
<name>A0A7I4Z2F4_HAECO</name>
<dbReference type="SUPFAM" id="SSF50630">
    <property type="entry name" value="Acid proteases"/>
    <property type="match status" value="1"/>
</dbReference>
<dbReference type="PROSITE" id="PS50175">
    <property type="entry name" value="ASP_PROT_RETROV"/>
    <property type="match status" value="1"/>
</dbReference>
<dbReference type="AlphaFoldDB" id="A0A7I4Z2F4"/>
<dbReference type="PANTHER" id="PTHR47331:SF5">
    <property type="entry name" value="RIBONUCLEASE H"/>
    <property type="match status" value="1"/>
</dbReference>
<keyword evidence="4" id="KW-1185">Reference proteome</keyword>
<dbReference type="Proteomes" id="UP000025227">
    <property type="component" value="Unplaced"/>
</dbReference>
<dbReference type="PANTHER" id="PTHR47331">
    <property type="entry name" value="PHD-TYPE DOMAIN-CONTAINING PROTEIN"/>
    <property type="match status" value="1"/>
</dbReference>
<dbReference type="OrthoDB" id="5864896at2759"/>
<dbReference type="WBParaSite" id="HCON_00178950-00001">
    <property type="protein sequence ID" value="HCON_00178950-00001"/>
    <property type="gene ID" value="HCON_00178950"/>
</dbReference>